<dbReference type="Proteomes" id="UP001217089">
    <property type="component" value="Unassembled WGS sequence"/>
</dbReference>
<protein>
    <recommendedName>
        <fullName evidence="2">Laminin G domain-containing protein</fullName>
    </recommendedName>
</protein>
<organism evidence="3 4">
    <name type="scientific">Tegillarca granosa</name>
    <name type="common">Malaysian cockle</name>
    <name type="synonym">Anadara granosa</name>
    <dbReference type="NCBI Taxonomy" id="220873"/>
    <lineage>
        <taxon>Eukaryota</taxon>
        <taxon>Metazoa</taxon>
        <taxon>Spiralia</taxon>
        <taxon>Lophotrochozoa</taxon>
        <taxon>Mollusca</taxon>
        <taxon>Bivalvia</taxon>
        <taxon>Autobranchia</taxon>
        <taxon>Pteriomorphia</taxon>
        <taxon>Arcoida</taxon>
        <taxon>Arcoidea</taxon>
        <taxon>Arcidae</taxon>
        <taxon>Tegillarca</taxon>
    </lineage>
</organism>
<dbReference type="SUPFAM" id="SSF49899">
    <property type="entry name" value="Concanavalin A-like lectins/glucanases"/>
    <property type="match status" value="1"/>
</dbReference>
<evidence type="ECO:0000259" key="2">
    <source>
        <dbReference type="PROSITE" id="PS50025"/>
    </source>
</evidence>
<feature type="domain" description="Laminin G" evidence="2">
    <location>
        <begin position="11"/>
        <end position="114"/>
    </location>
</feature>
<dbReference type="EMBL" id="JARBDR010000657">
    <property type="protein sequence ID" value="KAJ8308949.1"/>
    <property type="molecule type" value="Genomic_DNA"/>
</dbReference>
<dbReference type="InterPro" id="IPR050372">
    <property type="entry name" value="Neurexin-related_CASP"/>
</dbReference>
<sequence length="114" mass="12933">MLFQLNKVPPEVTLFGSQYFTYDLTSKGSGIDSSNDELNMYFRTTQPSGLLFFTGEGNSDYMNVALKNGGIIVTVNLGSGGYQGEIRPDRLSFDDNQWHHLRVTRETREIKFIK</sequence>
<gene>
    <name evidence="3" type="ORF">KUTeg_013823</name>
</gene>
<dbReference type="PROSITE" id="PS50025">
    <property type="entry name" value="LAM_G_DOMAIN"/>
    <property type="match status" value="1"/>
</dbReference>
<dbReference type="Gene3D" id="2.60.120.200">
    <property type="match status" value="1"/>
</dbReference>
<evidence type="ECO:0000313" key="4">
    <source>
        <dbReference type="Proteomes" id="UP001217089"/>
    </source>
</evidence>
<keyword evidence="4" id="KW-1185">Reference proteome</keyword>
<dbReference type="PANTHER" id="PTHR15036:SF67">
    <property type="entry name" value="LAMININ SUBUNIT ALPHA-LIKE PROTEIN"/>
    <property type="match status" value="1"/>
</dbReference>
<dbReference type="CDD" id="cd00110">
    <property type="entry name" value="LamG"/>
    <property type="match status" value="1"/>
</dbReference>
<dbReference type="InterPro" id="IPR013320">
    <property type="entry name" value="ConA-like_dom_sf"/>
</dbReference>
<dbReference type="InterPro" id="IPR001791">
    <property type="entry name" value="Laminin_G"/>
</dbReference>
<comment type="caution">
    <text evidence="3">The sequence shown here is derived from an EMBL/GenBank/DDBJ whole genome shotgun (WGS) entry which is preliminary data.</text>
</comment>
<reference evidence="3 4" key="1">
    <citation type="submission" date="2022-12" db="EMBL/GenBank/DDBJ databases">
        <title>Chromosome-level genome of Tegillarca granosa.</title>
        <authorList>
            <person name="Kim J."/>
        </authorList>
    </citation>
    <scope>NUCLEOTIDE SEQUENCE [LARGE SCALE GENOMIC DNA]</scope>
    <source>
        <strain evidence="3">Teg-2019</strain>
        <tissue evidence="3">Adductor muscle</tissue>
    </source>
</reference>
<evidence type="ECO:0000313" key="3">
    <source>
        <dbReference type="EMBL" id="KAJ8308949.1"/>
    </source>
</evidence>
<evidence type="ECO:0000256" key="1">
    <source>
        <dbReference type="PROSITE-ProRule" id="PRU00122"/>
    </source>
</evidence>
<name>A0ABQ9EUU2_TEGGR</name>
<dbReference type="Pfam" id="PF02210">
    <property type="entry name" value="Laminin_G_2"/>
    <property type="match status" value="1"/>
</dbReference>
<comment type="caution">
    <text evidence="1">Lacks conserved residue(s) required for the propagation of feature annotation.</text>
</comment>
<proteinExistence type="predicted"/>
<dbReference type="PANTHER" id="PTHR15036">
    <property type="entry name" value="PIKACHURIN-LIKE PROTEIN"/>
    <property type="match status" value="1"/>
</dbReference>
<accession>A0ABQ9EUU2</accession>